<dbReference type="InterPro" id="IPR003646">
    <property type="entry name" value="SH3-like_bac-type"/>
</dbReference>
<dbReference type="EMBL" id="NOXU01000021">
    <property type="protein sequence ID" value="OYQ36694.1"/>
    <property type="molecule type" value="Genomic_DNA"/>
</dbReference>
<evidence type="ECO:0000259" key="1">
    <source>
        <dbReference type="PROSITE" id="PS51781"/>
    </source>
</evidence>
<feature type="domain" description="SH3b" evidence="1">
    <location>
        <begin position="288"/>
        <end position="352"/>
    </location>
</feature>
<organism evidence="2 3">
    <name type="scientific">Niveispirillum lacus</name>
    <dbReference type="NCBI Taxonomy" id="1981099"/>
    <lineage>
        <taxon>Bacteria</taxon>
        <taxon>Pseudomonadati</taxon>
        <taxon>Pseudomonadota</taxon>
        <taxon>Alphaproteobacteria</taxon>
        <taxon>Rhodospirillales</taxon>
        <taxon>Azospirillaceae</taxon>
        <taxon>Niveispirillum</taxon>
    </lineage>
</organism>
<reference evidence="2 3" key="1">
    <citation type="submission" date="2017-07" db="EMBL/GenBank/DDBJ databases">
        <title>Niveispirillum cyanobacteriorum sp. nov., isolated from cyanobacterial aggregates in a eutrophic lake.</title>
        <authorList>
            <person name="Cai H."/>
        </authorList>
    </citation>
    <scope>NUCLEOTIDE SEQUENCE [LARGE SCALE GENOMIC DNA]</scope>
    <source>
        <strain evidence="3">TH1-14</strain>
    </source>
</reference>
<dbReference type="SUPFAM" id="SSF50044">
    <property type="entry name" value="SH3-domain"/>
    <property type="match status" value="1"/>
</dbReference>
<accession>A0A255Z703</accession>
<dbReference type="Pfam" id="PF03783">
    <property type="entry name" value="CsgG"/>
    <property type="match status" value="1"/>
</dbReference>
<dbReference type="InterPro" id="IPR036028">
    <property type="entry name" value="SH3-like_dom_sf"/>
</dbReference>
<dbReference type="PROSITE" id="PS51781">
    <property type="entry name" value="SH3B"/>
    <property type="match status" value="1"/>
</dbReference>
<comment type="caution">
    <text evidence="2">The sequence shown here is derived from an EMBL/GenBank/DDBJ whole genome shotgun (WGS) entry which is preliminary data.</text>
</comment>
<dbReference type="Gene3D" id="2.30.30.40">
    <property type="entry name" value="SH3 Domains"/>
    <property type="match status" value="1"/>
</dbReference>
<protein>
    <recommendedName>
        <fullName evidence="1">SH3b domain-containing protein</fullName>
    </recommendedName>
</protein>
<dbReference type="Gene3D" id="3.40.50.10610">
    <property type="entry name" value="ABC-type transport auxiliary lipoprotein component"/>
    <property type="match status" value="1"/>
</dbReference>
<dbReference type="SMART" id="SM00287">
    <property type="entry name" value="SH3b"/>
    <property type="match status" value="1"/>
</dbReference>
<dbReference type="Pfam" id="PF08239">
    <property type="entry name" value="SH3_3"/>
    <property type="match status" value="1"/>
</dbReference>
<evidence type="ECO:0000313" key="2">
    <source>
        <dbReference type="EMBL" id="OYQ36694.1"/>
    </source>
</evidence>
<proteinExistence type="predicted"/>
<dbReference type="Proteomes" id="UP000216998">
    <property type="component" value="Unassembled WGS sequence"/>
</dbReference>
<dbReference type="AlphaFoldDB" id="A0A255Z703"/>
<dbReference type="PROSITE" id="PS51257">
    <property type="entry name" value="PROKAR_LIPOPROTEIN"/>
    <property type="match status" value="1"/>
</dbReference>
<name>A0A255Z703_9PROT</name>
<sequence>MLIMRDSLVKFGAVMMAASALSGCVSSGTKLGSGGSMVSGAGGAAGNSQAAAQLTKCDRPLGTAALVEEDIPGLAQAGLTSPVPLLRLMMTQSGCFRVVDRGQAMQRMQQERALAAGGTLQGGSNIGGGQMVAADFMITPNVIFQDTNAGGSGAGLGAFLPGIAGVVAGAIKTTNLQAQTMLTLTDVRTGVQEAVAEGSAQHKDVGFAFGAGGLGALPIGGVGGSYASTDIGKVVAAAFMDAHNKLVDQVRAMPAIQAKLAAPLATQTAAPPTSSAPPIPATAPSLVAGSSYKTVTNLNLRGGPSTNDPVIGKLAAGESVTAVGEQNAGWWKVTNSAGQQGWVSARNLRQGG</sequence>
<dbReference type="InterPro" id="IPR005534">
    <property type="entry name" value="Curli_assmbl/transp-comp_CsgG"/>
</dbReference>
<gene>
    <name evidence="2" type="ORF">CHU95_03790</name>
</gene>
<dbReference type="GO" id="GO:0030288">
    <property type="term" value="C:outer membrane-bounded periplasmic space"/>
    <property type="evidence" value="ECO:0007669"/>
    <property type="project" value="InterPro"/>
</dbReference>
<dbReference type="OrthoDB" id="7201328at2"/>
<keyword evidence="3" id="KW-1185">Reference proteome</keyword>
<evidence type="ECO:0000313" key="3">
    <source>
        <dbReference type="Proteomes" id="UP000216998"/>
    </source>
</evidence>